<dbReference type="NCBIfam" id="NF007935">
    <property type="entry name" value="PRK10651.1"/>
    <property type="match status" value="1"/>
</dbReference>
<keyword evidence="1" id="KW-0238">DNA-binding</keyword>
<dbReference type="SMART" id="SM00448">
    <property type="entry name" value="REC"/>
    <property type="match status" value="1"/>
</dbReference>
<feature type="domain" description="HTH luxR-type" evidence="3">
    <location>
        <begin position="155"/>
        <end position="220"/>
    </location>
</feature>
<protein>
    <submittedName>
        <fullName evidence="5">Nitrate/nitrite response regulator protein NarL</fullName>
    </submittedName>
</protein>
<keyword evidence="6" id="KW-1185">Reference proteome</keyword>
<dbReference type="EMBL" id="ONZI01000001">
    <property type="protein sequence ID" value="SPJ32390.1"/>
    <property type="molecule type" value="Genomic_DNA"/>
</dbReference>
<sequence length="222" mass="24314">MSPHDMNHQAPPRGVLVVDDHPLFRRGVQQLLAMSTSLTLAGEADSGARALEACTRLTPDLILLDMKMAGMDGIETLTRLREAGVAVPIVMLTVSEEQDDVLAAIRAGASGYLLKDTDPEALLTAIEALDEQGDAFDPRLMGLLTRALREPAPGPEALVARLTRRERDILRLIAQSQSNKEVGRRLDISEGTVKVHVRHLLKKMGMRTRTEAAVWAAREGWK</sequence>
<dbReference type="InterPro" id="IPR039420">
    <property type="entry name" value="WalR-like"/>
</dbReference>
<dbReference type="SUPFAM" id="SSF46894">
    <property type="entry name" value="C-terminal effector domain of the bipartite response regulators"/>
    <property type="match status" value="1"/>
</dbReference>
<evidence type="ECO:0000259" key="3">
    <source>
        <dbReference type="PROSITE" id="PS50043"/>
    </source>
</evidence>
<dbReference type="PROSITE" id="PS50043">
    <property type="entry name" value="HTH_LUXR_2"/>
    <property type="match status" value="1"/>
</dbReference>
<dbReference type="Gene3D" id="3.40.50.2300">
    <property type="match status" value="1"/>
</dbReference>
<dbReference type="AlphaFoldDB" id="A0A2R8CHN7"/>
<accession>A0A2R8CHN7</accession>
<dbReference type="GO" id="GO:0000160">
    <property type="term" value="P:phosphorelay signal transduction system"/>
    <property type="evidence" value="ECO:0007669"/>
    <property type="project" value="InterPro"/>
</dbReference>
<evidence type="ECO:0000256" key="2">
    <source>
        <dbReference type="PROSITE-ProRule" id="PRU00169"/>
    </source>
</evidence>
<dbReference type="SMART" id="SM00421">
    <property type="entry name" value="HTH_LUXR"/>
    <property type="match status" value="1"/>
</dbReference>
<dbReference type="Pfam" id="PF00072">
    <property type="entry name" value="Response_reg"/>
    <property type="match status" value="1"/>
</dbReference>
<dbReference type="Proteomes" id="UP000244934">
    <property type="component" value="Unassembled WGS sequence"/>
</dbReference>
<dbReference type="CDD" id="cd06170">
    <property type="entry name" value="LuxR_C_like"/>
    <property type="match status" value="1"/>
</dbReference>
<organism evidence="5 6">
    <name type="scientific">Kushneria phyllosphaerae</name>
    <dbReference type="NCBI Taxonomy" id="2100822"/>
    <lineage>
        <taxon>Bacteria</taxon>
        <taxon>Pseudomonadati</taxon>
        <taxon>Pseudomonadota</taxon>
        <taxon>Gammaproteobacteria</taxon>
        <taxon>Oceanospirillales</taxon>
        <taxon>Halomonadaceae</taxon>
        <taxon>Kushneria</taxon>
    </lineage>
</organism>
<reference evidence="6" key="1">
    <citation type="submission" date="2018-03" db="EMBL/GenBank/DDBJ databases">
        <authorList>
            <person name="Navarro De La Torre S."/>
        </authorList>
    </citation>
    <scope>NUCLEOTIDE SEQUENCE [LARGE SCALE GENOMIC DNA]</scope>
    <source>
        <strain evidence="6">EAod3</strain>
    </source>
</reference>
<dbReference type="PANTHER" id="PTHR43214:SF38">
    <property type="entry name" value="NITRATE_NITRITE RESPONSE REGULATOR PROTEIN NARL"/>
    <property type="match status" value="1"/>
</dbReference>
<evidence type="ECO:0000259" key="4">
    <source>
        <dbReference type="PROSITE" id="PS50110"/>
    </source>
</evidence>
<dbReference type="PROSITE" id="PS50110">
    <property type="entry name" value="RESPONSE_REGULATORY"/>
    <property type="match status" value="1"/>
</dbReference>
<feature type="modified residue" description="4-aspartylphosphate" evidence="2">
    <location>
        <position position="65"/>
    </location>
</feature>
<evidence type="ECO:0000313" key="5">
    <source>
        <dbReference type="EMBL" id="SPJ32390.1"/>
    </source>
</evidence>
<dbReference type="PANTHER" id="PTHR43214">
    <property type="entry name" value="TWO-COMPONENT RESPONSE REGULATOR"/>
    <property type="match status" value="1"/>
</dbReference>
<feature type="domain" description="Response regulatory" evidence="4">
    <location>
        <begin position="14"/>
        <end position="130"/>
    </location>
</feature>
<evidence type="ECO:0000256" key="1">
    <source>
        <dbReference type="ARBA" id="ARBA00023125"/>
    </source>
</evidence>
<dbReference type="PRINTS" id="PR00038">
    <property type="entry name" value="HTHLUXR"/>
</dbReference>
<dbReference type="RefSeq" id="WP_243409073.1">
    <property type="nucleotide sequence ID" value="NZ_ONZI01000001.1"/>
</dbReference>
<proteinExistence type="predicted"/>
<evidence type="ECO:0000313" key="6">
    <source>
        <dbReference type="Proteomes" id="UP000244934"/>
    </source>
</evidence>
<dbReference type="InterPro" id="IPR011006">
    <property type="entry name" value="CheY-like_superfamily"/>
</dbReference>
<dbReference type="InterPro" id="IPR001789">
    <property type="entry name" value="Sig_transdc_resp-reg_receiver"/>
</dbReference>
<dbReference type="Pfam" id="PF00196">
    <property type="entry name" value="GerE"/>
    <property type="match status" value="1"/>
</dbReference>
<name>A0A2R8CHN7_9GAMM</name>
<keyword evidence="2" id="KW-0597">Phosphoprotein</keyword>
<dbReference type="GO" id="GO:0006355">
    <property type="term" value="P:regulation of DNA-templated transcription"/>
    <property type="evidence" value="ECO:0007669"/>
    <property type="project" value="InterPro"/>
</dbReference>
<dbReference type="InterPro" id="IPR000792">
    <property type="entry name" value="Tscrpt_reg_LuxR_C"/>
</dbReference>
<dbReference type="InterPro" id="IPR016032">
    <property type="entry name" value="Sig_transdc_resp-reg_C-effctor"/>
</dbReference>
<dbReference type="SUPFAM" id="SSF52172">
    <property type="entry name" value="CheY-like"/>
    <property type="match status" value="1"/>
</dbReference>
<gene>
    <name evidence="5" type="primary">narL</name>
    <name evidence="5" type="ORF">KSP9073_00390</name>
</gene>
<dbReference type="GO" id="GO:0003677">
    <property type="term" value="F:DNA binding"/>
    <property type="evidence" value="ECO:0007669"/>
    <property type="project" value="UniProtKB-KW"/>
</dbReference>